<comment type="caution">
    <text evidence="3">The sequence shown here is derived from an EMBL/GenBank/DDBJ whole genome shotgun (WGS) entry which is preliminary data.</text>
</comment>
<accession>A0A6V7XHN9</accession>
<keyword evidence="1" id="KW-0175">Coiled coil</keyword>
<dbReference type="Proteomes" id="UP000580250">
    <property type="component" value="Unassembled WGS sequence"/>
</dbReference>
<dbReference type="AlphaFoldDB" id="A0A6V7XHN9"/>
<feature type="signal peptide" evidence="2">
    <location>
        <begin position="1"/>
        <end position="22"/>
    </location>
</feature>
<feature type="coiled-coil region" evidence="1">
    <location>
        <begin position="94"/>
        <end position="121"/>
    </location>
</feature>
<protein>
    <submittedName>
        <fullName evidence="3">Uncharacterized protein</fullName>
    </submittedName>
</protein>
<reference evidence="3 4" key="1">
    <citation type="submission" date="2020-08" db="EMBL/GenBank/DDBJ databases">
        <authorList>
            <person name="Koutsovoulos G."/>
            <person name="Danchin GJ E."/>
        </authorList>
    </citation>
    <scope>NUCLEOTIDE SEQUENCE [LARGE SCALE GENOMIC DNA]</scope>
</reference>
<dbReference type="EMBL" id="CAJEWN010001603">
    <property type="protein sequence ID" value="CAD2198755.1"/>
    <property type="molecule type" value="Genomic_DNA"/>
</dbReference>
<sequence length="295" mass="34947">MNFISALIFIFFNSLLWSFINSVKTNTTNKGLTINAENDYSSKDRPKLFSDVAETSVAPQTKKTNEKSKFKITNNDKTGNNLEEKKLKSKAYAKNYYQRNKKKIQEQVRNYKQNSEVYKENTKKYLRNYYENNKEDMLKYMKDYYQNNREKRLESLRKYRQNNKEKIKESMRKYRLRMKNEKQIGQNDSLKLDNEGCSFVTHQIDDLNNKSVDLIFSEKNGQINNEGNYIGEGTSFDNQQNRDCVKSRYESTTYPYGERTCQEADVHSIKQVDDQNDLIDLSFLDDPDFLKNLTS</sequence>
<name>A0A6V7XHN9_MELEN</name>
<evidence type="ECO:0000313" key="3">
    <source>
        <dbReference type="EMBL" id="CAD2198755.1"/>
    </source>
</evidence>
<evidence type="ECO:0000256" key="1">
    <source>
        <dbReference type="SAM" id="Coils"/>
    </source>
</evidence>
<gene>
    <name evidence="3" type="ORF">MENT_LOCUS52106</name>
</gene>
<evidence type="ECO:0000313" key="4">
    <source>
        <dbReference type="Proteomes" id="UP000580250"/>
    </source>
</evidence>
<keyword evidence="2" id="KW-0732">Signal</keyword>
<organism evidence="3 4">
    <name type="scientific">Meloidogyne enterolobii</name>
    <name type="common">Root-knot nematode worm</name>
    <name type="synonym">Meloidogyne mayaguensis</name>
    <dbReference type="NCBI Taxonomy" id="390850"/>
    <lineage>
        <taxon>Eukaryota</taxon>
        <taxon>Metazoa</taxon>
        <taxon>Ecdysozoa</taxon>
        <taxon>Nematoda</taxon>
        <taxon>Chromadorea</taxon>
        <taxon>Rhabditida</taxon>
        <taxon>Tylenchina</taxon>
        <taxon>Tylenchomorpha</taxon>
        <taxon>Tylenchoidea</taxon>
        <taxon>Meloidogynidae</taxon>
        <taxon>Meloidogyninae</taxon>
        <taxon>Meloidogyne</taxon>
    </lineage>
</organism>
<evidence type="ECO:0000256" key="2">
    <source>
        <dbReference type="SAM" id="SignalP"/>
    </source>
</evidence>
<feature type="chain" id="PRO_5027593311" evidence="2">
    <location>
        <begin position="23"/>
        <end position="295"/>
    </location>
</feature>
<proteinExistence type="predicted"/>